<sequence length="640" mass="69637" precursor="true">MRLSLARGFALPVCLFWAVIAAAQSGPQSDPFAAPATRPASTQPSAPLYITSQSDVIIPFSIRATDAQGRAPAKVRIYVSLDQGRTWDLYQEVKPEEKGFRFRPKRDAEFWFATQTVAADGTTDRQDQRVAQMRLIIDTAKPRLQITPRLDESGRVHLTWTAADPFLQNNSVRLEWQDPTSGGWQSVTATTSPGEAATRGQVAARSTITPPAGLEKIVIRGEAADSAGNKTILTQQFELKAAGESGQQALLPSAPGSGALAQRWTPEQNDPYTRRPTNIDPALPRVQPNTALAKVGPTNQLPPPREELPHDDQQPQLVRNPYSPTSGGTPARPANTGELLPPADDTQRGYPNQTESLPPPTQNDGLNNTPSFNAPDNEYQSPRGYSSPRPSETIVRPEPIEREPIAPPRRVEAISPPQGDRPRMTNSKRFSLDYDVEAVGPEGVADVELWGTGDRGQTWVKWGSDPDRATPFEVEVSNEAIYGFRIVIVGRNGLASNTPQTGDAADIWVGVDLAKPHARLTGATIAGGEQAGKLEIRWDANDDHFGPRPITLAVSDRAAGPFTPIAAGLPNTGRYFWEFDPRIRRQLFIRIEAQDEAGNLAADQLTDPISIEGLAPKGRIRDLAPAPNGPPQAFRSPLFR</sequence>
<evidence type="ECO:0000256" key="2">
    <source>
        <dbReference type="SAM" id="SignalP"/>
    </source>
</evidence>
<feature type="compositionally biased region" description="Basic and acidic residues" evidence="1">
    <location>
        <begin position="398"/>
        <end position="412"/>
    </location>
</feature>
<evidence type="ECO:0000256" key="1">
    <source>
        <dbReference type="SAM" id="MobiDB-lite"/>
    </source>
</evidence>
<name>A0A517YHS4_9BACT</name>
<organism evidence="3 4">
    <name type="scientific">Anatilimnocola aggregata</name>
    <dbReference type="NCBI Taxonomy" id="2528021"/>
    <lineage>
        <taxon>Bacteria</taxon>
        <taxon>Pseudomonadati</taxon>
        <taxon>Planctomycetota</taxon>
        <taxon>Planctomycetia</taxon>
        <taxon>Pirellulales</taxon>
        <taxon>Pirellulaceae</taxon>
        <taxon>Anatilimnocola</taxon>
    </lineage>
</organism>
<accession>A0A517YHS4</accession>
<feature type="region of interest" description="Disordered" evidence="1">
    <location>
        <begin position="182"/>
        <end position="202"/>
    </location>
</feature>
<feature type="compositionally biased region" description="Polar residues" evidence="1">
    <location>
        <begin position="349"/>
        <end position="390"/>
    </location>
</feature>
<dbReference type="KEGG" id="aagg:ETAA8_49120"/>
<proteinExistence type="predicted"/>
<dbReference type="EMBL" id="CP036274">
    <property type="protein sequence ID" value="QDU29797.1"/>
    <property type="molecule type" value="Genomic_DNA"/>
</dbReference>
<feature type="compositionally biased region" description="Polar residues" evidence="1">
    <location>
        <begin position="182"/>
        <end position="193"/>
    </location>
</feature>
<feature type="region of interest" description="Disordered" evidence="1">
    <location>
        <begin position="248"/>
        <end position="426"/>
    </location>
</feature>
<feature type="chain" id="PRO_5021713674" description="Ser-Thr-rich glycosyl-phosphatidyl-inositol-anchored membrane family protein" evidence="2">
    <location>
        <begin position="24"/>
        <end position="640"/>
    </location>
</feature>
<protein>
    <recommendedName>
        <fullName evidence="5">Ser-Thr-rich glycosyl-phosphatidyl-inositol-anchored membrane family protein</fullName>
    </recommendedName>
</protein>
<feature type="compositionally biased region" description="Basic and acidic residues" evidence="1">
    <location>
        <begin position="304"/>
        <end position="313"/>
    </location>
</feature>
<evidence type="ECO:0000313" key="3">
    <source>
        <dbReference type="EMBL" id="QDU29797.1"/>
    </source>
</evidence>
<dbReference type="RefSeq" id="WP_145094181.1">
    <property type="nucleotide sequence ID" value="NZ_CP036274.1"/>
</dbReference>
<evidence type="ECO:0000313" key="4">
    <source>
        <dbReference type="Proteomes" id="UP000315017"/>
    </source>
</evidence>
<feature type="signal peptide" evidence="2">
    <location>
        <begin position="1"/>
        <end position="23"/>
    </location>
</feature>
<gene>
    <name evidence="3" type="ORF">ETAA8_49120</name>
</gene>
<feature type="region of interest" description="Disordered" evidence="1">
    <location>
        <begin position="620"/>
        <end position="640"/>
    </location>
</feature>
<evidence type="ECO:0008006" key="5">
    <source>
        <dbReference type="Google" id="ProtNLM"/>
    </source>
</evidence>
<keyword evidence="4" id="KW-1185">Reference proteome</keyword>
<feature type="compositionally biased region" description="Polar residues" evidence="1">
    <location>
        <begin position="314"/>
        <end position="328"/>
    </location>
</feature>
<reference evidence="3 4" key="1">
    <citation type="submission" date="2019-02" db="EMBL/GenBank/DDBJ databases">
        <title>Deep-cultivation of Planctomycetes and their phenomic and genomic characterization uncovers novel biology.</title>
        <authorList>
            <person name="Wiegand S."/>
            <person name="Jogler M."/>
            <person name="Boedeker C."/>
            <person name="Pinto D."/>
            <person name="Vollmers J."/>
            <person name="Rivas-Marin E."/>
            <person name="Kohn T."/>
            <person name="Peeters S.H."/>
            <person name="Heuer A."/>
            <person name="Rast P."/>
            <person name="Oberbeckmann S."/>
            <person name="Bunk B."/>
            <person name="Jeske O."/>
            <person name="Meyerdierks A."/>
            <person name="Storesund J.E."/>
            <person name="Kallscheuer N."/>
            <person name="Luecker S."/>
            <person name="Lage O.M."/>
            <person name="Pohl T."/>
            <person name="Merkel B.J."/>
            <person name="Hornburger P."/>
            <person name="Mueller R.-W."/>
            <person name="Bruemmer F."/>
            <person name="Labrenz M."/>
            <person name="Spormann A.M."/>
            <person name="Op den Camp H."/>
            <person name="Overmann J."/>
            <person name="Amann R."/>
            <person name="Jetten M.S.M."/>
            <person name="Mascher T."/>
            <person name="Medema M.H."/>
            <person name="Devos D.P."/>
            <person name="Kaster A.-K."/>
            <person name="Ovreas L."/>
            <person name="Rohde M."/>
            <person name="Galperin M.Y."/>
            <person name="Jogler C."/>
        </authorList>
    </citation>
    <scope>NUCLEOTIDE SEQUENCE [LARGE SCALE GENOMIC DNA]</scope>
    <source>
        <strain evidence="3 4">ETA_A8</strain>
    </source>
</reference>
<dbReference type="OrthoDB" id="257265at2"/>
<dbReference type="Proteomes" id="UP000315017">
    <property type="component" value="Chromosome"/>
</dbReference>
<keyword evidence="2" id="KW-0732">Signal</keyword>
<dbReference type="AlphaFoldDB" id="A0A517YHS4"/>